<keyword evidence="3" id="KW-1185">Reference proteome</keyword>
<evidence type="ECO:0000313" key="2">
    <source>
        <dbReference type="EMBL" id="KAK9145798.1"/>
    </source>
</evidence>
<reference evidence="2 3" key="1">
    <citation type="submission" date="2024-01" db="EMBL/GenBank/DDBJ databases">
        <title>Genome assemblies of Stephania.</title>
        <authorList>
            <person name="Yang L."/>
        </authorList>
    </citation>
    <scope>NUCLEOTIDE SEQUENCE [LARGE SCALE GENOMIC DNA]</scope>
    <source>
        <strain evidence="2">QJT</strain>
        <tissue evidence="2">Leaf</tissue>
    </source>
</reference>
<dbReference type="InterPro" id="IPR002156">
    <property type="entry name" value="RNaseH_domain"/>
</dbReference>
<dbReference type="GO" id="GO:0003676">
    <property type="term" value="F:nucleic acid binding"/>
    <property type="evidence" value="ECO:0007669"/>
    <property type="project" value="InterPro"/>
</dbReference>
<evidence type="ECO:0000313" key="3">
    <source>
        <dbReference type="Proteomes" id="UP001417504"/>
    </source>
</evidence>
<proteinExistence type="predicted"/>
<sequence length="166" mass="18540">MLDLLCGDFWCIWRRRNQRICNQNTPPLQVNWDTISLWLQEYQSYRSNVGDLSPPQQLIQRDSVQSKWTPLAAGKLKLNIDASVIPKLYFVGIGGVIRDHLGVVHRALANKVAGCFSPEVAELLAIREGFNMANQLQICVDEVVGDATSSVALEQEPQPGSYLGDM</sequence>
<dbReference type="EMBL" id="JBBNAE010000002">
    <property type="protein sequence ID" value="KAK9145798.1"/>
    <property type="molecule type" value="Genomic_DNA"/>
</dbReference>
<dbReference type="Proteomes" id="UP001417504">
    <property type="component" value="Unassembled WGS sequence"/>
</dbReference>
<name>A0AAP0K4K2_9MAGN</name>
<feature type="domain" description="RNase H type-1" evidence="1">
    <location>
        <begin position="92"/>
        <end position="153"/>
    </location>
</feature>
<gene>
    <name evidence="2" type="ORF">Sjap_005701</name>
</gene>
<accession>A0AAP0K4K2</accession>
<evidence type="ECO:0000259" key="1">
    <source>
        <dbReference type="Pfam" id="PF13456"/>
    </source>
</evidence>
<dbReference type="GO" id="GO:0004523">
    <property type="term" value="F:RNA-DNA hybrid ribonuclease activity"/>
    <property type="evidence" value="ECO:0007669"/>
    <property type="project" value="InterPro"/>
</dbReference>
<dbReference type="PANTHER" id="PTHR47074:SF48">
    <property type="entry name" value="POLYNUCLEOTIDYL TRANSFERASE, RIBONUCLEASE H-LIKE SUPERFAMILY PROTEIN"/>
    <property type="match status" value="1"/>
</dbReference>
<comment type="caution">
    <text evidence="2">The sequence shown here is derived from an EMBL/GenBank/DDBJ whole genome shotgun (WGS) entry which is preliminary data.</text>
</comment>
<dbReference type="Pfam" id="PF13456">
    <property type="entry name" value="RVT_3"/>
    <property type="match status" value="1"/>
</dbReference>
<dbReference type="InterPro" id="IPR052929">
    <property type="entry name" value="RNase_H-like_EbsB-rel"/>
</dbReference>
<protein>
    <recommendedName>
        <fullName evidence="1">RNase H type-1 domain-containing protein</fullName>
    </recommendedName>
</protein>
<organism evidence="2 3">
    <name type="scientific">Stephania japonica</name>
    <dbReference type="NCBI Taxonomy" id="461633"/>
    <lineage>
        <taxon>Eukaryota</taxon>
        <taxon>Viridiplantae</taxon>
        <taxon>Streptophyta</taxon>
        <taxon>Embryophyta</taxon>
        <taxon>Tracheophyta</taxon>
        <taxon>Spermatophyta</taxon>
        <taxon>Magnoliopsida</taxon>
        <taxon>Ranunculales</taxon>
        <taxon>Menispermaceae</taxon>
        <taxon>Menispermoideae</taxon>
        <taxon>Cissampelideae</taxon>
        <taxon>Stephania</taxon>
    </lineage>
</organism>
<dbReference type="PANTHER" id="PTHR47074">
    <property type="entry name" value="BNAC02G40300D PROTEIN"/>
    <property type="match status" value="1"/>
</dbReference>
<dbReference type="AlphaFoldDB" id="A0AAP0K4K2"/>